<keyword evidence="3" id="KW-1185">Reference proteome</keyword>
<dbReference type="SUPFAM" id="SSF48452">
    <property type="entry name" value="TPR-like"/>
    <property type="match status" value="1"/>
</dbReference>
<dbReference type="Gene3D" id="2.170.130.10">
    <property type="entry name" value="TonB-dependent receptor, plug domain"/>
    <property type="match status" value="1"/>
</dbReference>
<dbReference type="EMBL" id="BKCF01000001">
    <property type="protein sequence ID" value="GEQ84765.1"/>
    <property type="molecule type" value="Genomic_DNA"/>
</dbReference>
<dbReference type="Gene3D" id="1.25.40.10">
    <property type="entry name" value="Tetratricopeptide repeat domain"/>
    <property type="match status" value="1"/>
</dbReference>
<dbReference type="SUPFAM" id="SSF49464">
    <property type="entry name" value="Carboxypeptidase regulatory domain-like"/>
    <property type="match status" value="3"/>
</dbReference>
<evidence type="ECO:0000256" key="1">
    <source>
        <dbReference type="PROSITE-ProRule" id="PRU00339"/>
    </source>
</evidence>
<dbReference type="InterPro" id="IPR019734">
    <property type="entry name" value="TPR_rpt"/>
</dbReference>
<feature type="repeat" description="TPR" evidence="1">
    <location>
        <begin position="804"/>
        <end position="837"/>
    </location>
</feature>
<proteinExistence type="predicted"/>
<name>A0A5J4FXI3_9FLAO</name>
<evidence type="ECO:0000313" key="3">
    <source>
        <dbReference type="Proteomes" id="UP000326994"/>
    </source>
</evidence>
<dbReference type="SUPFAM" id="SSF56935">
    <property type="entry name" value="Porins"/>
    <property type="match status" value="1"/>
</dbReference>
<gene>
    <name evidence="2" type="ORF">ULMS_02730</name>
</gene>
<protein>
    <submittedName>
        <fullName evidence="2">Uncharacterized protein</fullName>
    </submittedName>
</protein>
<keyword evidence="1" id="KW-0802">TPR repeat</keyword>
<dbReference type="PROSITE" id="PS50005">
    <property type="entry name" value="TPR"/>
    <property type="match status" value="1"/>
</dbReference>
<dbReference type="InterPro" id="IPR037066">
    <property type="entry name" value="Plug_dom_sf"/>
</dbReference>
<organism evidence="2 3">
    <name type="scientific">Patiriisocius marinistellae</name>
    <dbReference type="NCBI Taxonomy" id="2494560"/>
    <lineage>
        <taxon>Bacteria</taxon>
        <taxon>Pseudomonadati</taxon>
        <taxon>Bacteroidota</taxon>
        <taxon>Flavobacteriia</taxon>
        <taxon>Flavobacteriales</taxon>
        <taxon>Flavobacteriaceae</taxon>
        <taxon>Patiriisocius</taxon>
    </lineage>
</organism>
<dbReference type="InterPro" id="IPR008969">
    <property type="entry name" value="CarboxyPept-like_regulatory"/>
</dbReference>
<accession>A0A5J4FXI3</accession>
<reference evidence="2 3" key="1">
    <citation type="submission" date="2019-08" db="EMBL/GenBank/DDBJ databases">
        <title>Ulvibacter marinistellae sp. nov., isolated from a starfish, Patiria pectinifera.</title>
        <authorList>
            <person name="Kawano K."/>
            <person name="Ushijima N."/>
            <person name="Kihara M."/>
            <person name="Itoh H."/>
        </authorList>
    </citation>
    <scope>NUCLEOTIDE SEQUENCE [LARGE SCALE GENOMIC DNA]</scope>
    <source>
        <strain evidence="2 3">KK4</strain>
    </source>
</reference>
<dbReference type="Pfam" id="PF13715">
    <property type="entry name" value="CarbopepD_reg_2"/>
    <property type="match status" value="1"/>
</dbReference>
<dbReference type="InterPro" id="IPR011990">
    <property type="entry name" value="TPR-like_helical_dom_sf"/>
</dbReference>
<sequence>MITVTLINAQTVFRGTVIDQGTNEPIKNARVGVTNQGVGVITNEKGNFTYRKYHEVIDNSSTLKVSAFGYKMLRNDVSAIRQMINNRGIIYLQSKKEEQIIKEVSKKVAVFWDASKRPKNRDVESEKAFLMDYISNNSFSEISLTIFNETIIFKETYNSSKNASLAIPSIIDAIEYKGFSDFGNIKYQEIDEVLLIAQQKPIVGKPQINQEIPFSVLNLNAKEAALPFFKEITIFTNGIYHNAAQSNNQTIISEDKTIEIITGVVASSNKEVNYAMVVKEGSIEEYYTDQNGFFSIPAVSGDELTIYSLGHYPKKIVITDDSFYDITLATKAEILDEVELKGTMSKAPEYAYDEKSQTDKVENGRMVPIRTLYKKDWKKGVGQISEIINGWHGVKSGVGVDGRTYTSVKGMCAKFLVDGIEVPAEAINVSAMAIITIYAPYGSVLKCPARIVITTKFHPDIIDQKLRSYGIDPLKNNNYTEEVENLNTKAGTYFQENIKTGTIVSKGIPLQNVRIFKQGSLKEYVSKGDGTFSLPAIKGDILFVKHLGMYPKTIIVTEAENYSISLTNKAEMLDTVALEGQIKEKSQNQQIETAYGKKDRNVIGYQVESGLSRFIAPTDTDFFTVAQKLPNVVVDLDTRTVFHQRSAGAIKQSPMLVVVDNVPTTQEILRIIDPQTITSVTALANLAATNIYGSKAFGGVLLITTKNNSSSNFNTAKKDYTIKNNDYKEEVPILNFDAITNNFVDSLTLQKSIKIKFETYKKLRSNNIDKVDFYVDMALYFNNIDAGVASVVRSDFAQIIGDNIKALRILAYLNEYAGEYLNAQKIYERILELDPSLPQSYRDVAAIYQETGEFEKSLELYINMLGDQIKGVDFSSLEVPISNELKRLISIHKHKIDFSRLPNDWLTINFNIDVRLTLSWSDPKAPFEFQFVDPKKKFYTWQSSQENQGANVSKEFIVDDADAGKWLVNIRYTGQEGETHIPPYLKYTIYKDFGTPKEEKLVKLVRLDAQLDKVTLDSFVY</sequence>
<dbReference type="Gene3D" id="2.60.40.1120">
    <property type="entry name" value="Carboxypeptidase-like, regulatory domain"/>
    <property type="match status" value="1"/>
</dbReference>
<comment type="caution">
    <text evidence="2">The sequence shown here is derived from an EMBL/GenBank/DDBJ whole genome shotgun (WGS) entry which is preliminary data.</text>
</comment>
<evidence type="ECO:0000313" key="2">
    <source>
        <dbReference type="EMBL" id="GEQ84765.1"/>
    </source>
</evidence>
<dbReference type="Proteomes" id="UP000326994">
    <property type="component" value="Unassembled WGS sequence"/>
</dbReference>
<dbReference type="AlphaFoldDB" id="A0A5J4FXI3"/>